<dbReference type="InterPro" id="IPR012334">
    <property type="entry name" value="Pectin_lyas_fold"/>
</dbReference>
<gene>
    <name evidence="2" type="ORF">A3G52_02335</name>
</gene>
<dbReference type="Pfam" id="PF13229">
    <property type="entry name" value="Beta_helix"/>
    <property type="match status" value="1"/>
</dbReference>
<dbReference type="PANTHER" id="PTHR40050">
    <property type="entry name" value="INNER SPORE COAT PROTEIN H"/>
    <property type="match status" value="1"/>
</dbReference>
<dbReference type="Proteomes" id="UP000177269">
    <property type="component" value="Unassembled WGS sequence"/>
</dbReference>
<dbReference type="PANTHER" id="PTHR40050:SF1">
    <property type="entry name" value="INNER SPORE COAT PROTEIN H"/>
    <property type="match status" value="1"/>
</dbReference>
<organism evidence="2 3">
    <name type="scientific">Candidatus Taylorbacteria bacterium RIFCSPLOWO2_12_FULL_43_20</name>
    <dbReference type="NCBI Taxonomy" id="1802332"/>
    <lineage>
        <taxon>Bacteria</taxon>
        <taxon>Candidatus Tayloriibacteriota</taxon>
    </lineage>
</organism>
<reference evidence="2 3" key="1">
    <citation type="journal article" date="2016" name="Nat. Commun.">
        <title>Thousands of microbial genomes shed light on interconnected biogeochemical processes in an aquifer system.</title>
        <authorList>
            <person name="Anantharaman K."/>
            <person name="Brown C.T."/>
            <person name="Hug L.A."/>
            <person name="Sharon I."/>
            <person name="Castelle C.J."/>
            <person name="Probst A.J."/>
            <person name="Thomas B.C."/>
            <person name="Singh A."/>
            <person name="Wilkins M.J."/>
            <person name="Karaoz U."/>
            <person name="Brodie E.L."/>
            <person name="Williams K.H."/>
            <person name="Hubbard S.S."/>
            <person name="Banfield J.F."/>
        </authorList>
    </citation>
    <scope>NUCLEOTIDE SEQUENCE [LARGE SCALE GENOMIC DNA]</scope>
</reference>
<dbReference type="Gene3D" id="2.160.20.10">
    <property type="entry name" value="Single-stranded right-handed beta-helix, Pectin lyase-like"/>
    <property type="match status" value="1"/>
</dbReference>
<dbReference type="InterPro" id="IPR011050">
    <property type="entry name" value="Pectin_lyase_fold/virulence"/>
</dbReference>
<evidence type="ECO:0000313" key="2">
    <source>
        <dbReference type="EMBL" id="OHA42931.1"/>
    </source>
</evidence>
<feature type="domain" description="Right handed beta helix" evidence="1">
    <location>
        <begin position="583"/>
        <end position="720"/>
    </location>
</feature>
<dbReference type="SMART" id="SM00710">
    <property type="entry name" value="PbH1"/>
    <property type="match status" value="5"/>
</dbReference>
<evidence type="ECO:0000313" key="3">
    <source>
        <dbReference type="Proteomes" id="UP000177269"/>
    </source>
</evidence>
<dbReference type="InterPro" id="IPR006626">
    <property type="entry name" value="PbH1"/>
</dbReference>
<dbReference type="EMBL" id="MHSK01000003">
    <property type="protein sequence ID" value="OHA42931.1"/>
    <property type="molecule type" value="Genomic_DNA"/>
</dbReference>
<dbReference type="SUPFAM" id="SSF51126">
    <property type="entry name" value="Pectin lyase-like"/>
    <property type="match status" value="1"/>
</dbReference>
<dbReference type="InterPro" id="IPR014867">
    <property type="entry name" value="Spore_coat_CotH_CotH2/3/7"/>
</dbReference>
<sequence length="777" mass="88308">MLNFVRIFRRNRKLVVTILSLVIVASPFVSRYIYKNRLAIINNPNASHFIPLYRSLRKLPDIFFLPMTLSTKSKLETMELTIKSSDIQAMNRALPQDPFGDAFLNEENKKWVSADFSAQGYVGTVKVRYRGNISNHWNSYQKSYLIKFDKDNLFRGMRELTLIIPSDRNYFTESLNNFRARKLGFTVPDDSFVKLKLNGADHGVYIAFEHWSQEWLEKAGIEPSSILLGTPDDTNLSAVPLFSEEGSYHWMSWNVTQPPAAFEPVKALVEIINHADVETFRKIIPQIIDMDLFYAIDTLYILSGGMHISNTAYGNNAIFYFDTIEGRLKPIPYNIALQVSDKDIFQNTPTDLQRRILEIPEFKQARDNVFFSYVEENKEEDLSFLENWSQKMNAEFYKDSAKIDNNFTYRTKINYFKEFVAKYFNDPNNIINDLEPYGGFKKDVRSLNFADSFVYLPKTIISPYQFVNEHPEFMLRNNDIILPRGSYFFSQDIIIPVDTKLIISPGTRLFMGAGTSLISYSPIEARGTIDNPISIIPADKNKPWGVFAVINTEDKESDFDYIELSGGKDDTINGVYFAGMLAMHNADGEIIRSRFDNAHADDAINIKKGKVIIKENEFNANSADALDVDFAKAETRITGNRFYTSGGDAIDLSWSDITIENNIISGCIDKGISVGEKSHTLIQKNIIAKCGIGIASKDSSRAVANNNTLIGNKTAISAYRKKPIYEGGFIEVRDSVFWNNDRDTHADNLSIIELIGISKEKPSLNTLPSSIRNKILQ</sequence>
<accession>A0A1G2P5S1</accession>
<protein>
    <recommendedName>
        <fullName evidence="1">Right handed beta helix domain-containing protein</fullName>
    </recommendedName>
</protein>
<proteinExistence type="predicted"/>
<dbReference type="InterPro" id="IPR039448">
    <property type="entry name" value="Beta_helix"/>
</dbReference>
<dbReference type="Pfam" id="PF08757">
    <property type="entry name" value="CotH"/>
    <property type="match status" value="1"/>
</dbReference>
<evidence type="ECO:0000259" key="1">
    <source>
        <dbReference type="Pfam" id="PF13229"/>
    </source>
</evidence>
<comment type="caution">
    <text evidence="2">The sequence shown here is derived from an EMBL/GenBank/DDBJ whole genome shotgun (WGS) entry which is preliminary data.</text>
</comment>
<name>A0A1G2P5S1_9BACT</name>
<dbReference type="AlphaFoldDB" id="A0A1G2P5S1"/>